<dbReference type="AlphaFoldDB" id="S7P2M9"/>
<organism evidence="9 10">
    <name type="scientific">Myotis brandtii</name>
    <name type="common">Brandt's bat</name>
    <dbReference type="NCBI Taxonomy" id="109478"/>
    <lineage>
        <taxon>Eukaryota</taxon>
        <taxon>Metazoa</taxon>
        <taxon>Chordata</taxon>
        <taxon>Craniata</taxon>
        <taxon>Vertebrata</taxon>
        <taxon>Euteleostomi</taxon>
        <taxon>Mammalia</taxon>
        <taxon>Eutheria</taxon>
        <taxon>Laurasiatheria</taxon>
        <taxon>Chiroptera</taxon>
        <taxon>Yangochiroptera</taxon>
        <taxon>Vespertilionidae</taxon>
        <taxon>Myotis</taxon>
    </lineage>
</organism>
<evidence type="ECO:0000313" key="10">
    <source>
        <dbReference type="Proteomes" id="UP000052978"/>
    </source>
</evidence>
<proteinExistence type="inferred from homology"/>
<dbReference type="Proteomes" id="UP000052978">
    <property type="component" value="Unassembled WGS sequence"/>
</dbReference>
<accession>S7P2M9</accession>
<dbReference type="GO" id="GO:0005049">
    <property type="term" value="F:nuclear export signal receptor activity"/>
    <property type="evidence" value="ECO:0007669"/>
    <property type="project" value="InterPro"/>
</dbReference>
<keyword evidence="10" id="KW-1185">Reference proteome</keyword>
<gene>
    <name evidence="9" type="ORF">D623_10005830</name>
</gene>
<keyword evidence="5" id="KW-0963">Cytoplasm</keyword>
<evidence type="ECO:0000313" key="9">
    <source>
        <dbReference type="EMBL" id="EPQ04378.1"/>
    </source>
</evidence>
<evidence type="ECO:0000256" key="3">
    <source>
        <dbReference type="ARBA" id="ARBA00009466"/>
    </source>
</evidence>
<name>S7P2M9_MYOBR</name>
<keyword evidence="7" id="KW-0539">Nucleus</keyword>
<protein>
    <submittedName>
        <fullName evidence="9">Exportin-4</fullName>
    </submittedName>
</protein>
<evidence type="ECO:0000256" key="7">
    <source>
        <dbReference type="ARBA" id="ARBA00023242"/>
    </source>
</evidence>
<feature type="region of interest" description="Disordered" evidence="8">
    <location>
        <begin position="1"/>
        <end position="35"/>
    </location>
</feature>
<keyword evidence="4" id="KW-0813">Transport</keyword>
<feature type="compositionally biased region" description="Basic and acidic residues" evidence="8">
    <location>
        <begin position="1"/>
        <end position="10"/>
    </location>
</feature>
<dbReference type="InterPro" id="IPR044189">
    <property type="entry name" value="XPO4/7-like"/>
</dbReference>
<reference evidence="9 10" key="1">
    <citation type="journal article" date="2013" name="Nat. Commun.">
        <title>Genome analysis reveals insights into physiology and longevity of the Brandt's bat Myotis brandtii.</title>
        <authorList>
            <person name="Seim I."/>
            <person name="Fang X."/>
            <person name="Xiong Z."/>
            <person name="Lobanov A.V."/>
            <person name="Huang Z."/>
            <person name="Ma S."/>
            <person name="Feng Y."/>
            <person name="Turanov A.A."/>
            <person name="Zhu Y."/>
            <person name="Lenz T.L."/>
            <person name="Gerashchenko M.V."/>
            <person name="Fan D."/>
            <person name="Hee Yim S."/>
            <person name="Yao X."/>
            <person name="Jordan D."/>
            <person name="Xiong Y."/>
            <person name="Ma Y."/>
            <person name="Lyapunov A.N."/>
            <person name="Chen G."/>
            <person name="Kulakova O.I."/>
            <person name="Sun Y."/>
            <person name="Lee S.G."/>
            <person name="Bronson R.T."/>
            <person name="Moskalev A.A."/>
            <person name="Sunyaev S.R."/>
            <person name="Zhang G."/>
            <person name="Krogh A."/>
            <person name="Wang J."/>
            <person name="Gladyshev V.N."/>
        </authorList>
    </citation>
    <scope>NUCLEOTIDE SEQUENCE [LARGE SCALE GENOMIC DNA]</scope>
</reference>
<dbReference type="PANTHER" id="PTHR12596:SF1">
    <property type="entry name" value="EXPORTIN-4"/>
    <property type="match status" value="1"/>
</dbReference>
<dbReference type="EMBL" id="KE161540">
    <property type="protein sequence ID" value="EPQ04378.1"/>
    <property type="molecule type" value="Genomic_DNA"/>
</dbReference>
<sequence length="161" mass="18036">MEYSMKHSSEVDSNTTLQILGSPGEKASPTPGYNRTDSVSRLLSAVLRVSEVESRAIRADLTDLLSPQTGKDIVWFLKHWAKTYLLVDEKLYDQISLPFSTAFGADTEGSQWITGCLLQKVISNLSVWSSEQDLASDTVQLLVTLVERRERANLVIQCENW</sequence>
<dbReference type="GO" id="GO:0006611">
    <property type="term" value="P:protein export from nucleus"/>
    <property type="evidence" value="ECO:0007669"/>
    <property type="project" value="TreeGrafter"/>
</dbReference>
<evidence type="ECO:0000256" key="6">
    <source>
        <dbReference type="ARBA" id="ARBA00022927"/>
    </source>
</evidence>
<evidence type="ECO:0000256" key="8">
    <source>
        <dbReference type="SAM" id="MobiDB-lite"/>
    </source>
</evidence>
<evidence type="ECO:0000256" key="4">
    <source>
        <dbReference type="ARBA" id="ARBA00022448"/>
    </source>
</evidence>
<comment type="similarity">
    <text evidence="3">Belongs to the exportin family.</text>
</comment>
<comment type="subcellular location">
    <subcellularLocation>
        <location evidence="2">Cytoplasm</location>
    </subcellularLocation>
    <subcellularLocation>
        <location evidence="1">Nucleus</location>
    </subcellularLocation>
</comment>
<keyword evidence="6" id="KW-0653">Protein transport</keyword>
<dbReference type="GO" id="GO:0005643">
    <property type="term" value="C:nuclear pore"/>
    <property type="evidence" value="ECO:0007669"/>
    <property type="project" value="TreeGrafter"/>
</dbReference>
<evidence type="ECO:0000256" key="5">
    <source>
        <dbReference type="ARBA" id="ARBA00022490"/>
    </source>
</evidence>
<dbReference type="PANTHER" id="PTHR12596">
    <property type="entry name" value="EXPORTIN 4,7-RELATED"/>
    <property type="match status" value="1"/>
</dbReference>
<dbReference type="GO" id="GO:0005737">
    <property type="term" value="C:cytoplasm"/>
    <property type="evidence" value="ECO:0007669"/>
    <property type="project" value="UniProtKB-SubCell"/>
</dbReference>
<evidence type="ECO:0000256" key="1">
    <source>
        <dbReference type="ARBA" id="ARBA00004123"/>
    </source>
</evidence>
<evidence type="ECO:0000256" key="2">
    <source>
        <dbReference type="ARBA" id="ARBA00004496"/>
    </source>
</evidence>